<dbReference type="PANTHER" id="PTHR47363:SF1">
    <property type="entry name" value="GLUCOKINASE"/>
    <property type="match status" value="1"/>
</dbReference>
<dbReference type="NCBIfam" id="NF001415">
    <property type="entry name" value="PRK00292.1-2"/>
    <property type="match status" value="1"/>
</dbReference>
<dbReference type="Gene3D" id="3.30.420.40">
    <property type="match status" value="1"/>
</dbReference>
<comment type="catalytic activity">
    <reaction evidence="3">
        <text>D-glucose + ATP = D-glucose 6-phosphate + ADP + H(+)</text>
        <dbReference type="Rhea" id="RHEA:17825"/>
        <dbReference type="ChEBI" id="CHEBI:4167"/>
        <dbReference type="ChEBI" id="CHEBI:15378"/>
        <dbReference type="ChEBI" id="CHEBI:30616"/>
        <dbReference type="ChEBI" id="CHEBI:61548"/>
        <dbReference type="ChEBI" id="CHEBI:456216"/>
        <dbReference type="EC" id="2.7.1.2"/>
    </reaction>
</comment>
<evidence type="ECO:0000313" key="5">
    <source>
        <dbReference type="EMBL" id="MBE9078000.1"/>
    </source>
</evidence>
<keyword evidence="1 3" id="KW-0808">Transferase</keyword>
<dbReference type="InterPro" id="IPR043129">
    <property type="entry name" value="ATPase_NBD"/>
</dbReference>
<sequence>MSHLLVGDIGGTKTILCLVDAPPQQITRKDQFEVVFEQRYESQKFSDLVPMVRQFLDQAKQAIGTSFNLDKACFAIAGPVVDNASALTNLDWRLDGDRLQKALSISQVQLVNDFMAIGYGALGLDSADLHTLQAVEPQPGAPIAAIGAGTGLGECFIVPRGDGYAAYASEGGHASFSPLSELEFQLRQYLLEQKASDRVSIERVVSGQGIIAIYQFLRDSHQHSESPAVAQAVREWAQCSYPCEGVDDPAAAIAEAAADDKDELSQRTMQLFASAYGAEAGDLALKMLSFGGLYIAGGIAAKNVSLLSSGVFMQAFRQKGRVSGLLEKVPVHIVLEPKAGLIGAVMLMSSQYGGD</sequence>
<proteinExistence type="inferred from homology"/>
<keyword evidence="2 3" id="KW-0418">Kinase</keyword>
<dbReference type="GO" id="GO:0005737">
    <property type="term" value="C:cytoplasm"/>
    <property type="evidence" value="ECO:0007669"/>
    <property type="project" value="UniProtKB-SubCell"/>
</dbReference>
<dbReference type="EMBL" id="JADEXG010000025">
    <property type="protein sequence ID" value="MBE9078000.1"/>
    <property type="molecule type" value="Genomic_DNA"/>
</dbReference>
<comment type="subcellular location">
    <subcellularLocation>
        <location evidence="3">Cytoplasm</location>
    </subcellularLocation>
</comment>
<dbReference type="SUPFAM" id="SSF53067">
    <property type="entry name" value="Actin-like ATPase domain"/>
    <property type="match status" value="1"/>
</dbReference>
<dbReference type="PANTHER" id="PTHR47363">
    <property type="entry name" value="GLUCOKINASE"/>
    <property type="match status" value="1"/>
</dbReference>
<dbReference type="NCBIfam" id="TIGR00749">
    <property type="entry name" value="glk"/>
    <property type="match status" value="1"/>
</dbReference>
<dbReference type="InterPro" id="IPR003836">
    <property type="entry name" value="Glucokinase"/>
</dbReference>
<dbReference type="CDD" id="cd24008">
    <property type="entry name" value="ASKHA_NBD_GLK"/>
    <property type="match status" value="1"/>
</dbReference>
<comment type="similarity">
    <text evidence="3 4">Belongs to the bacterial glucokinase family.</text>
</comment>
<name>A0A8J7AN20_9CYAN</name>
<protein>
    <recommendedName>
        <fullName evidence="3">Glucokinase</fullName>
        <ecNumber evidence="3">2.7.1.2</ecNumber>
    </recommendedName>
    <alternativeName>
        <fullName evidence="3">Glucose kinase</fullName>
    </alternativeName>
</protein>
<evidence type="ECO:0000313" key="6">
    <source>
        <dbReference type="Proteomes" id="UP000636505"/>
    </source>
</evidence>
<dbReference type="EC" id="2.7.1.2" evidence="3"/>
<evidence type="ECO:0000256" key="3">
    <source>
        <dbReference type="HAMAP-Rule" id="MF_00524"/>
    </source>
</evidence>
<reference evidence="5" key="1">
    <citation type="submission" date="2020-10" db="EMBL/GenBank/DDBJ databases">
        <authorList>
            <person name="Castelo-Branco R."/>
            <person name="Eusebio N."/>
            <person name="Adriana R."/>
            <person name="Vieira A."/>
            <person name="Brugerolle De Fraissinette N."/>
            <person name="Rezende De Castro R."/>
            <person name="Schneider M.P."/>
            <person name="Vasconcelos V."/>
            <person name="Leao P.N."/>
        </authorList>
    </citation>
    <scope>NUCLEOTIDE SEQUENCE</scope>
    <source>
        <strain evidence="5">LEGE 07310</strain>
    </source>
</reference>
<dbReference type="GO" id="GO:0005524">
    <property type="term" value="F:ATP binding"/>
    <property type="evidence" value="ECO:0007669"/>
    <property type="project" value="UniProtKB-UniRule"/>
</dbReference>
<dbReference type="Pfam" id="PF02685">
    <property type="entry name" value="Glucokinase"/>
    <property type="match status" value="1"/>
</dbReference>
<keyword evidence="6" id="KW-1185">Reference proteome</keyword>
<gene>
    <name evidence="3" type="primary">glk</name>
    <name evidence="5" type="ORF">IQ241_11970</name>
</gene>
<dbReference type="GO" id="GO:0005536">
    <property type="term" value="F:D-glucose binding"/>
    <property type="evidence" value="ECO:0007669"/>
    <property type="project" value="InterPro"/>
</dbReference>
<evidence type="ECO:0000256" key="4">
    <source>
        <dbReference type="RuleBase" id="RU004046"/>
    </source>
</evidence>
<keyword evidence="3" id="KW-0067">ATP-binding</keyword>
<dbReference type="GO" id="GO:0004340">
    <property type="term" value="F:glucokinase activity"/>
    <property type="evidence" value="ECO:0007669"/>
    <property type="project" value="UniProtKB-UniRule"/>
</dbReference>
<keyword evidence="3" id="KW-0963">Cytoplasm</keyword>
<comment type="caution">
    <text evidence="5">The sequence shown here is derived from an EMBL/GenBank/DDBJ whole genome shotgun (WGS) entry which is preliminary data.</text>
</comment>
<keyword evidence="3" id="KW-0547">Nucleotide-binding</keyword>
<dbReference type="Gene3D" id="3.40.367.20">
    <property type="match status" value="1"/>
</dbReference>
<keyword evidence="3" id="KW-0324">Glycolysis</keyword>
<organism evidence="5 6">
    <name type="scientific">Vasconcelosia minhoensis LEGE 07310</name>
    <dbReference type="NCBI Taxonomy" id="915328"/>
    <lineage>
        <taxon>Bacteria</taxon>
        <taxon>Bacillati</taxon>
        <taxon>Cyanobacteriota</taxon>
        <taxon>Cyanophyceae</taxon>
        <taxon>Nodosilineales</taxon>
        <taxon>Cymatolegaceae</taxon>
        <taxon>Vasconcelosia</taxon>
        <taxon>Vasconcelosia minhoensis</taxon>
    </lineage>
</organism>
<dbReference type="HAMAP" id="MF_00524">
    <property type="entry name" value="Glucokinase"/>
    <property type="match status" value="1"/>
</dbReference>
<dbReference type="AlphaFoldDB" id="A0A8J7AN20"/>
<evidence type="ECO:0000256" key="1">
    <source>
        <dbReference type="ARBA" id="ARBA00022679"/>
    </source>
</evidence>
<evidence type="ECO:0000256" key="2">
    <source>
        <dbReference type="ARBA" id="ARBA00022777"/>
    </source>
</evidence>
<dbReference type="RefSeq" id="WP_193907390.1">
    <property type="nucleotide sequence ID" value="NZ_JADEXG010000025.1"/>
</dbReference>
<accession>A0A8J7AN20</accession>
<dbReference type="GO" id="GO:0006096">
    <property type="term" value="P:glycolytic process"/>
    <property type="evidence" value="ECO:0007669"/>
    <property type="project" value="UniProtKB-UniRule"/>
</dbReference>
<dbReference type="Proteomes" id="UP000636505">
    <property type="component" value="Unassembled WGS sequence"/>
</dbReference>
<feature type="binding site" evidence="3">
    <location>
        <begin position="7"/>
        <end position="12"/>
    </location>
    <ligand>
        <name>ATP</name>
        <dbReference type="ChEBI" id="CHEBI:30616"/>
    </ligand>
</feature>